<dbReference type="EMBL" id="SWKR01000002">
    <property type="protein sequence ID" value="TKD51215.1"/>
    <property type="molecule type" value="Genomic_DNA"/>
</dbReference>
<dbReference type="PROSITE" id="PS50929">
    <property type="entry name" value="ABC_TM1F"/>
    <property type="match status" value="1"/>
</dbReference>
<keyword evidence="3" id="KW-0547">Nucleotide-binding</keyword>
<dbReference type="InterPro" id="IPR003439">
    <property type="entry name" value="ABC_transporter-like_ATP-bd"/>
</dbReference>
<dbReference type="PROSITE" id="PS50893">
    <property type="entry name" value="ABC_TRANSPORTER_2"/>
    <property type="match status" value="1"/>
</dbReference>
<dbReference type="SUPFAM" id="SSF90123">
    <property type="entry name" value="ABC transporter transmembrane region"/>
    <property type="match status" value="1"/>
</dbReference>
<keyword evidence="11" id="KW-1185">Reference proteome</keyword>
<dbReference type="SUPFAM" id="SSF52540">
    <property type="entry name" value="P-loop containing nucleoside triphosphate hydrolases"/>
    <property type="match status" value="1"/>
</dbReference>
<dbReference type="InterPro" id="IPR036640">
    <property type="entry name" value="ABC1_TM_sf"/>
</dbReference>
<dbReference type="GO" id="GO:0005886">
    <property type="term" value="C:plasma membrane"/>
    <property type="evidence" value="ECO:0007669"/>
    <property type="project" value="UniProtKB-SubCell"/>
</dbReference>
<name>A0A4U1L4V3_9SPHN</name>
<dbReference type="Pfam" id="PF00664">
    <property type="entry name" value="ABC_membrane"/>
    <property type="match status" value="1"/>
</dbReference>
<feature type="transmembrane region" description="Helical" evidence="7">
    <location>
        <begin position="288"/>
        <end position="308"/>
    </location>
</feature>
<dbReference type="InterPro" id="IPR003593">
    <property type="entry name" value="AAA+_ATPase"/>
</dbReference>
<reference evidence="10 11" key="1">
    <citation type="submission" date="2019-04" db="EMBL/GenBank/DDBJ databases">
        <authorList>
            <person name="Yang Y."/>
            <person name="Wei D."/>
        </authorList>
    </citation>
    <scope>NUCLEOTIDE SEQUENCE [LARGE SCALE GENOMIC DNA]</scope>
    <source>
        <strain evidence="10 11">L-1-4w-11</strain>
    </source>
</reference>
<dbReference type="InterPro" id="IPR039421">
    <property type="entry name" value="Type_1_exporter"/>
</dbReference>
<feature type="transmembrane region" description="Helical" evidence="7">
    <location>
        <begin position="259"/>
        <end position="282"/>
    </location>
</feature>
<evidence type="ECO:0000256" key="1">
    <source>
        <dbReference type="ARBA" id="ARBA00004651"/>
    </source>
</evidence>
<dbReference type="GO" id="GO:0034040">
    <property type="term" value="F:ATPase-coupled lipid transmembrane transporter activity"/>
    <property type="evidence" value="ECO:0007669"/>
    <property type="project" value="TreeGrafter"/>
</dbReference>
<dbReference type="InterPro" id="IPR027417">
    <property type="entry name" value="P-loop_NTPase"/>
</dbReference>
<feature type="domain" description="ABC transmembrane type-1" evidence="9">
    <location>
        <begin position="152"/>
        <end position="420"/>
    </location>
</feature>
<dbReference type="SMART" id="SM00382">
    <property type="entry name" value="AAA"/>
    <property type="match status" value="1"/>
</dbReference>
<evidence type="ECO:0000259" key="8">
    <source>
        <dbReference type="PROSITE" id="PS50893"/>
    </source>
</evidence>
<keyword evidence="2 7" id="KW-0812">Transmembrane</keyword>
<gene>
    <name evidence="10" type="ORF">FBR43_10955</name>
</gene>
<comment type="subcellular location">
    <subcellularLocation>
        <location evidence="1">Cell membrane</location>
        <topology evidence="1">Multi-pass membrane protein</topology>
    </subcellularLocation>
</comment>
<evidence type="ECO:0000256" key="6">
    <source>
        <dbReference type="ARBA" id="ARBA00023136"/>
    </source>
</evidence>
<dbReference type="PANTHER" id="PTHR24221">
    <property type="entry name" value="ATP-BINDING CASSETTE SUB-FAMILY B"/>
    <property type="match status" value="1"/>
</dbReference>
<proteinExistence type="predicted"/>
<dbReference type="AlphaFoldDB" id="A0A4U1L4V3"/>
<sequence length="731" mass="77924">MPVAAAGTAWRAGRMAERLTDIVAEFARLLGVQLAPGWRDRLGGATGSDREALARMCGDLGWEPPQVLDRRPRAHALPAIVYSEDSGWGIAESWEGPDLLRIRATGAVETRPWDEGMRFFRLQFPDAMRRGHERSASRIFRDALLQRRGAIATALVATAVVNLIALATSLYSMQVYDRVIPRAGFSTLWVLTVGVLFALLLDFLLRMTRALLMEREAGDIDTEVSEFFFARAQAVRLDARPGGVGTMAAQMRGLEQVRALYSSASLFLLADLPFALLFLVVIYLLGGYVVLVPLILFPISLLLAFFLARGIRTATEAAQATGNRKNGLLVESFDAAETVKANRGGWYMLARWNGLIEAVLASEQPVRRWSAIAQSVFATLQQMAYVAIIALGAVRVAEGDLTTGGLVAVAIIAGRVNGPLIAQLPSLIVQWGYARSSLRVLDGILQSPLDHPAGSAGLRPDHLKPALRFDRVDFAYGGIKETLHIPALEISAGERVGLIGGIGSGKSTLLRMMAGLYAPQRGIVTLGGLDMGQVAEDVLRAHVAYLPQDVRLVNGTLRDNLLMGLADPGDETVLKIAARTGLNDLIAAHPLGLDLMIAEGGKGLSGGQRTLTGLTRMLLAEPSLWLLDEPTANLDTGTEAAVMKALAARLSAESTLVLVTHKMALLSMVDRVIVMAGGRVLDDGPRDEVIARLQAQGAARVAPSGAVQAPRASGITAGGITAGGAGFRGAA</sequence>
<dbReference type="Pfam" id="PF00005">
    <property type="entry name" value="ABC_tran"/>
    <property type="match status" value="1"/>
</dbReference>
<keyword evidence="4 10" id="KW-0067">ATP-binding</keyword>
<evidence type="ECO:0000256" key="2">
    <source>
        <dbReference type="ARBA" id="ARBA00022692"/>
    </source>
</evidence>
<dbReference type="GO" id="GO:0016887">
    <property type="term" value="F:ATP hydrolysis activity"/>
    <property type="evidence" value="ECO:0007669"/>
    <property type="project" value="InterPro"/>
</dbReference>
<dbReference type="Gene3D" id="3.40.50.300">
    <property type="entry name" value="P-loop containing nucleotide triphosphate hydrolases"/>
    <property type="match status" value="1"/>
</dbReference>
<dbReference type="OrthoDB" id="9787557at2"/>
<evidence type="ECO:0000313" key="10">
    <source>
        <dbReference type="EMBL" id="TKD51215.1"/>
    </source>
</evidence>
<evidence type="ECO:0000256" key="5">
    <source>
        <dbReference type="ARBA" id="ARBA00022989"/>
    </source>
</evidence>
<evidence type="ECO:0000259" key="9">
    <source>
        <dbReference type="PROSITE" id="PS50929"/>
    </source>
</evidence>
<dbReference type="GO" id="GO:0140359">
    <property type="term" value="F:ABC-type transporter activity"/>
    <property type="evidence" value="ECO:0007669"/>
    <property type="project" value="InterPro"/>
</dbReference>
<feature type="domain" description="ABC transporter" evidence="8">
    <location>
        <begin position="467"/>
        <end position="702"/>
    </location>
</feature>
<dbReference type="Proteomes" id="UP000309138">
    <property type="component" value="Unassembled WGS sequence"/>
</dbReference>
<protein>
    <submittedName>
        <fullName evidence="10">ATP-binding cassette domain-containing protein</fullName>
    </submittedName>
</protein>
<evidence type="ECO:0000256" key="3">
    <source>
        <dbReference type="ARBA" id="ARBA00022741"/>
    </source>
</evidence>
<keyword evidence="6 7" id="KW-0472">Membrane</keyword>
<evidence type="ECO:0000313" key="11">
    <source>
        <dbReference type="Proteomes" id="UP000309138"/>
    </source>
</evidence>
<evidence type="ECO:0000256" key="4">
    <source>
        <dbReference type="ARBA" id="ARBA00022840"/>
    </source>
</evidence>
<accession>A0A4U1L4V3</accession>
<evidence type="ECO:0000256" key="7">
    <source>
        <dbReference type="SAM" id="Phobius"/>
    </source>
</evidence>
<dbReference type="Gene3D" id="1.20.1560.10">
    <property type="entry name" value="ABC transporter type 1, transmembrane domain"/>
    <property type="match status" value="1"/>
</dbReference>
<feature type="transmembrane region" description="Helical" evidence="7">
    <location>
        <begin position="183"/>
        <end position="205"/>
    </location>
</feature>
<comment type="caution">
    <text evidence="10">The sequence shown here is derived from an EMBL/GenBank/DDBJ whole genome shotgun (WGS) entry which is preliminary data.</text>
</comment>
<dbReference type="GO" id="GO:0005524">
    <property type="term" value="F:ATP binding"/>
    <property type="evidence" value="ECO:0007669"/>
    <property type="project" value="UniProtKB-KW"/>
</dbReference>
<dbReference type="PANTHER" id="PTHR24221:SF248">
    <property type="entry name" value="ABC TRANSPORTER TRANSMEMBRANE REGION"/>
    <property type="match status" value="1"/>
</dbReference>
<feature type="transmembrane region" description="Helical" evidence="7">
    <location>
        <begin position="150"/>
        <end position="171"/>
    </location>
</feature>
<dbReference type="InterPro" id="IPR011527">
    <property type="entry name" value="ABC1_TM_dom"/>
</dbReference>
<keyword evidence="5 7" id="KW-1133">Transmembrane helix</keyword>
<organism evidence="10 11">
    <name type="scientific">Sphingomonas baiyangensis</name>
    <dbReference type="NCBI Taxonomy" id="2572576"/>
    <lineage>
        <taxon>Bacteria</taxon>
        <taxon>Pseudomonadati</taxon>
        <taxon>Pseudomonadota</taxon>
        <taxon>Alphaproteobacteria</taxon>
        <taxon>Sphingomonadales</taxon>
        <taxon>Sphingomonadaceae</taxon>
        <taxon>Sphingomonas</taxon>
    </lineage>
</organism>